<evidence type="ECO:0008006" key="4">
    <source>
        <dbReference type="Google" id="ProtNLM"/>
    </source>
</evidence>
<accession>A0ABR4PJ88</accession>
<keyword evidence="3" id="KW-1185">Reference proteome</keyword>
<evidence type="ECO:0000256" key="1">
    <source>
        <dbReference type="SAM" id="MobiDB-lite"/>
    </source>
</evidence>
<evidence type="ECO:0000313" key="3">
    <source>
        <dbReference type="Proteomes" id="UP001629113"/>
    </source>
</evidence>
<evidence type="ECO:0000313" key="2">
    <source>
        <dbReference type="EMBL" id="KAL3423406.1"/>
    </source>
</evidence>
<dbReference type="EMBL" id="JBFCZG010000004">
    <property type="protein sequence ID" value="KAL3423406.1"/>
    <property type="molecule type" value="Genomic_DNA"/>
</dbReference>
<protein>
    <recommendedName>
        <fullName evidence="4">Clr5 domain-containing protein</fullName>
    </recommendedName>
</protein>
<feature type="compositionally biased region" description="Polar residues" evidence="1">
    <location>
        <begin position="184"/>
        <end position="199"/>
    </location>
</feature>
<feature type="region of interest" description="Disordered" evidence="1">
    <location>
        <begin position="179"/>
        <end position="199"/>
    </location>
</feature>
<organism evidence="2 3">
    <name type="scientific">Phlyctema vagabunda</name>
    <dbReference type="NCBI Taxonomy" id="108571"/>
    <lineage>
        <taxon>Eukaryota</taxon>
        <taxon>Fungi</taxon>
        <taxon>Dikarya</taxon>
        <taxon>Ascomycota</taxon>
        <taxon>Pezizomycotina</taxon>
        <taxon>Leotiomycetes</taxon>
        <taxon>Helotiales</taxon>
        <taxon>Dermateaceae</taxon>
        <taxon>Phlyctema</taxon>
    </lineage>
</organism>
<comment type="caution">
    <text evidence="2">The sequence shown here is derived from an EMBL/GenBank/DDBJ whole genome shotgun (WGS) entry which is preliminary data.</text>
</comment>
<gene>
    <name evidence="2" type="ORF">PVAG01_05153</name>
</gene>
<name>A0ABR4PJ88_9HELO</name>
<reference evidence="2 3" key="1">
    <citation type="submission" date="2024-06" db="EMBL/GenBank/DDBJ databases">
        <title>Complete genome of Phlyctema vagabunda strain 19-DSS-EL-015.</title>
        <authorList>
            <person name="Fiorenzani C."/>
        </authorList>
    </citation>
    <scope>NUCLEOTIDE SEQUENCE [LARGE SCALE GENOMIC DNA]</scope>
    <source>
        <strain evidence="2 3">19-DSS-EL-015</strain>
    </source>
</reference>
<proteinExistence type="predicted"/>
<feature type="region of interest" description="Disordered" evidence="1">
    <location>
        <begin position="216"/>
        <end position="252"/>
    </location>
</feature>
<sequence length="280" mass="31240">MGHMAPNLRPEVIAAIETAVELNDGRLESAFIHSLAKIYKTSPQAIVWNMKRYNKVKAGMDDRKKTGRRAAMNKDEAAEHAREILAQNPGMKYDNIVDALFERFEIRVSTTWVSRLLKNYKIAHEKPPSITPRRELKRIPSKGPVLEDHVIQDNPNQVCSPPRPINYPTFRQDLQQALAPPPLSSYQPSSRPAPQQPTSSLLYGGYSLANSAAERQKIPSMADTRTLPAPASRPRVSDVVSCPPDNSTAAPTINTVNARKSAPQQRAFVWKVVSMVEQSR</sequence>
<dbReference type="Proteomes" id="UP001629113">
    <property type="component" value="Unassembled WGS sequence"/>
</dbReference>